<reference evidence="1" key="1">
    <citation type="submission" date="2020-08" db="EMBL/GenBank/DDBJ databases">
        <title>Multicomponent nature underlies the extraordinary mechanical properties of spider dragline silk.</title>
        <authorList>
            <person name="Kono N."/>
            <person name="Nakamura H."/>
            <person name="Mori M."/>
            <person name="Yoshida Y."/>
            <person name="Ohtoshi R."/>
            <person name="Malay A.D."/>
            <person name="Moran D.A.P."/>
            <person name="Tomita M."/>
            <person name="Numata K."/>
            <person name="Arakawa K."/>
        </authorList>
    </citation>
    <scope>NUCLEOTIDE SEQUENCE</scope>
</reference>
<proteinExistence type="predicted"/>
<sequence>MLWIGLTINGRTDLNVIKSAVMAQKRRNEIVIPIGAPAFEEDFLCISNLHHSQLVVDILSDKSNLSNKLTCTYFQDMNLTDYVFDTFYIFKCEYF</sequence>
<comment type="caution">
    <text evidence="1">The sequence shown here is derived from an EMBL/GenBank/DDBJ whole genome shotgun (WGS) entry which is preliminary data.</text>
</comment>
<protein>
    <submittedName>
        <fullName evidence="1">Uncharacterized protein</fullName>
    </submittedName>
</protein>
<dbReference type="AlphaFoldDB" id="A0A8X6N071"/>
<dbReference type="Proteomes" id="UP000887013">
    <property type="component" value="Unassembled WGS sequence"/>
</dbReference>
<evidence type="ECO:0000313" key="1">
    <source>
        <dbReference type="EMBL" id="GFS86620.1"/>
    </source>
</evidence>
<accession>A0A8X6N071</accession>
<gene>
    <name evidence="1" type="ORF">NPIL_63571</name>
</gene>
<name>A0A8X6N071_NEPPI</name>
<organism evidence="1 2">
    <name type="scientific">Nephila pilipes</name>
    <name type="common">Giant wood spider</name>
    <name type="synonym">Nephila maculata</name>
    <dbReference type="NCBI Taxonomy" id="299642"/>
    <lineage>
        <taxon>Eukaryota</taxon>
        <taxon>Metazoa</taxon>
        <taxon>Ecdysozoa</taxon>
        <taxon>Arthropoda</taxon>
        <taxon>Chelicerata</taxon>
        <taxon>Arachnida</taxon>
        <taxon>Araneae</taxon>
        <taxon>Araneomorphae</taxon>
        <taxon>Entelegynae</taxon>
        <taxon>Araneoidea</taxon>
        <taxon>Nephilidae</taxon>
        <taxon>Nephila</taxon>
    </lineage>
</organism>
<evidence type="ECO:0000313" key="2">
    <source>
        <dbReference type="Proteomes" id="UP000887013"/>
    </source>
</evidence>
<keyword evidence="2" id="KW-1185">Reference proteome</keyword>
<dbReference type="EMBL" id="BMAW01052644">
    <property type="protein sequence ID" value="GFS86620.1"/>
    <property type="molecule type" value="Genomic_DNA"/>
</dbReference>